<keyword evidence="6" id="KW-0378">Hydrolase</keyword>
<protein>
    <recommendedName>
        <fullName evidence="3">exo-alpha-sialidase</fullName>
        <ecNumber evidence="3">3.2.1.18</ecNumber>
    </recommendedName>
</protein>
<dbReference type="RefSeq" id="WP_378798802.1">
    <property type="nucleotide sequence ID" value="NZ_JBHUER010000004.1"/>
</dbReference>
<dbReference type="Gene3D" id="2.120.10.10">
    <property type="match status" value="1"/>
</dbReference>
<feature type="region of interest" description="Disordered" evidence="4">
    <location>
        <begin position="315"/>
        <end position="334"/>
    </location>
</feature>
<dbReference type="InterPro" id="IPR026856">
    <property type="entry name" value="Sialidase_fam"/>
</dbReference>
<gene>
    <name evidence="6" type="ORF">ACFSCV_08315</name>
</gene>
<evidence type="ECO:0000256" key="1">
    <source>
        <dbReference type="ARBA" id="ARBA00000427"/>
    </source>
</evidence>
<organism evidence="6 7">
    <name type="scientific">Methylopila henanensis</name>
    <dbReference type="NCBI Taxonomy" id="873516"/>
    <lineage>
        <taxon>Bacteria</taxon>
        <taxon>Pseudomonadati</taxon>
        <taxon>Pseudomonadota</taxon>
        <taxon>Alphaproteobacteria</taxon>
        <taxon>Hyphomicrobiales</taxon>
        <taxon>Methylopilaceae</taxon>
        <taxon>Methylopila</taxon>
    </lineage>
</organism>
<dbReference type="InterPro" id="IPR011040">
    <property type="entry name" value="Sialidase"/>
</dbReference>
<comment type="caution">
    <text evidence="6">The sequence shown here is derived from an EMBL/GenBank/DDBJ whole genome shotgun (WGS) entry which is preliminary data.</text>
</comment>
<accession>A0ABW4K4E8</accession>
<dbReference type="GO" id="GO:0004308">
    <property type="term" value="F:exo-alpha-sialidase activity"/>
    <property type="evidence" value="ECO:0007669"/>
    <property type="project" value="UniProtKB-EC"/>
</dbReference>
<feature type="domain" description="Sialidase" evidence="5">
    <location>
        <begin position="75"/>
        <end position="359"/>
    </location>
</feature>
<sequence>MGAITVFSAASPVRADEAKPLFRATFDACYRTPALASLDGGVLIAVVEKRYGYPDLVAAAAKKSDLHHKIARCSDSGSIDLVARLSSDGGKTWSPERTIVDHRDLLAPNFSKALAGNPTLVRRGGEILLLFSVNRSVSGENSVRCVRFGQKDRQHCDAQADHALYITRSGDGGATWAKPEIMNFPGKSTRLKQPGPGHGLTLESGRIVVPAYPKLLLSDDDGRTWREGATTQGRDTELQGGETVIGSLGGNRIWASLRPRGAAFVERGDGRPYRIQAVSADGGETYETVTTDERLSIPPLQPGLSIAGDTWVMTHPVSDNPTNGRAKSRDRKDMTLSVSQDSGRTWSSCLIDPKAAGYSDLAKIAPKLLGMLYEGAVEPGENYRAAVNFRTLPIDRYRDVCVVDR</sequence>
<dbReference type="InterPro" id="IPR036278">
    <property type="entry name" value="Sialidase_sf"/>
</dbReference>
<dbReference type="EMBL" id="JBHUER010000004">
    <property type="protein sequence ID" value="MFD1703007.1"/>
    <property type="molecule type" value="Genomic_DNA"/>
</dbReference>
<proteinExistence type="inferred from homology"/>
<reference evidence="7" key="1">
    <citation type="journal article" date="2019" name="Int. J. Syst. Evol. Microbiol.">
        <title>The Global Catalogue of Microorganisms (GCM) 10K type strain sequencing project: providing services to taxonomists for standard genome sequencing and annotation.</title>
        <authorList>
            <consortium name="The Broad Institute Genomics Platform"/>
            <consortium name="The Broad Institute Genome Sequencing Center for Infectious Disease"/>
            <person name="Wu L."/>
            <person name="Ma J."/>
        </authorList>
    </citation>
    <scope>NUCLEOTIDE SEQUENCE [LARGE SCALE GENOMIC DNA]</scope>
    <source>
        <strain evidence="7">KCTC 23707</strain>
    </source>
</reference>
<dbReference type="SUPFAM" id="SSF50939">
    <property type="entry name" value="Sialidases"/>
    <property type="match status" value="1"/>
</dbReference>
<dbReference type="Proteomes" id="UP001597308">
    <property type="component" value="Unassembled WGS sequence"/>
</dbReference>
<evidence type="ECO:0000259" key="5">
    <source>
        <dbReference type="Pfam" id="PF13088"/>
    </source>
</evidence>
<dbReference type="PANTHER" id="PTHR10628:SF30">
    <property type="entry name" value="EXO-ALPHA-SIALIDASE"/>
    <property type="match status" value="1"/>
</dbReference>
<dbReference type="Pfam" id="PF13088">
    <property type="entry name" value="BNR_2"/>
    <property type="match status" value="1"/>
</dbReference>
<evidence type="ECO:0000256" key="2">
    <source>
        <dbReference type="ARBA" id="ARBA00009348"/>
    </source>
</evidence>
<evidence type="ECO:0000256" key="4">
    <source>
        <dbReference type="SAM" id="MobiDB-lite"/>
    </source>
</evidence>
<comment type="similarity">
    <text evidence="2">Belongs to the glycosyl hydrolase 33 family.</text>
</comment>
<dbReference type="PANTHER" id="PTHR10628">
    <property type="entry name" value="SIALIDASE"/>
    <property type="match status" value="1"/>
</dbReference>
<name>A0ABW4K4E8_9HYPH</name>
<keyword evidence="6" id="KW-0326">Glycosidase</keyword>
<comment type="catalytic activity">
    <reaction evidence="1">
        <text>Hydrolysis of alpha-(2-&gt;3)-, alpha-(2-&gt;6)-, alpha-(2-&gt;8)- glycosidic linkages of terminal sialic acid residues in oligosaccharides, glycoproteins, glycolipids, colominic acid and synthetic substrates.</text>
        <dbReference type="EC" id="3.2.1.18"/>
    </reaction>
</comment>
<evidence type="ECO:0000256" key="3">
    <source>
        <dbReference type="ARBA" id="ARBA00012733"/>
    </source>
</evidence>
<evidence type="ECO:0000313" key="7">
    <source>
        <dbReference type="Proteomes" id="UP001597308"/>
    </source>
</evidence>
<dbReference type="EC" id="3.2.1.18" evidence="3"/>
<dbReference type="CDD" id="cd15482">
    <property type="entry name" value="Sialidase_non-viral"/>
    <property type="match status" value="1"/>
</dbReference>
<keyword evidence="7" id="KW-1185">Reference proteome</keyword>
<evidence type="ECO:0000313" key="6">
    <source>
        <dbReference type="EMBL" id="MFD1703007.1"/>
    </source>
</evidence>